<dbReference type="PANTHER" id="PTHR43477">
    <property type="entry name" value="DIHYDROANTICAPSIN 7-DEHYDROGENASE"/>
    <property type="match status" value="1"/>
</dbReference>
<organism evidence="3 4">
    <name type="scientific">Amycolatopsis orientalis</name>
    <name type="common">Nocardia orientalis</name>
    <dbReference type="NCBI Taxonomy" id="31958"/>
    <lineage>
        <taxon>Bacteria</taxon>
        <taxon>Bacillati</taxon>
        <taxon>Actinomycetota</taxon>
        <taxon>Actinomycetes</taxon>
        <taxon>Pseudonocardiales</taxon>
        <taxon>Pseudonocardiaceae</taxon>
        <taxon>Amycolatopsis</taxon>
    </lineage>
</organism>
<evidence type="ECO:0000313" key="3">
    <source>
        <dbReference type="EMBL" id="ANN15618.1"/>
    </source>
</evidence>
<dbReference type="Pfam" id="PF13561">
    <property type="entry name" value="adh_short_C2"/>
    <property type="match status" value="1"/>
</dbReference>
<dbReference type="AlphaFoldDB" id="A0A193BTW3"/>
<dbReference type="STRING" id="31958.SD37_08060"/>
<dbReference type="InterPro" id="IPR051122">
    <property type="entry name" value="SDR_DHRS6-like"/>
</dbReference>
<dbReference type="eggNOG" id="COG1028">
    <property type="taxonomic scope" value="Bacteria"/>
</dbReference>
<name>A0A193BTW3_AMYOR</name>
<dbReference type="EMBL" id="CP016174">
    <property type="protein sequence ID" value="ANN15618.1"/>
    <property type="molecule type" value="Genomic_DNA"/>
</dbReference>
<accession>A0A193BTW3</accession>
<sequence length="195" mass="19881">MKILVVGATGTIGTAVSEALTARGHTVLPASRSGEFRVDVERPGTLDALFDAEPGIEHVVCCAGSGSLVPVDGGTDEEFVQGLQGKLLGQVFLLRHAIPRLPGGGSVTLTAGRIPETLRGSAFGVLTNVGLEAFVAAAARELPRGLRVNAVSPGWVSETLAALGEPDGGTPAAEVARSYVEAVETIGMTGQTLEP</sequence>
<comment type="similarity">
    <text evidence="1">Belongs to the short-chain dehydrogenases/reductases (SDR) family.</text>
</comment>
<dbReference type="RefSeq" id="WP_044852515.1">
    <property type="nucleotide sequence ID" value="NZ_CP016174.1"/>
</dbReference>
<proteinExistence type="inferred from homology"/>
<gene>
    <name evidence="3" type="ORF">SD37_08060</name>
</gene>
<dbReference type="SUPFAM" id="SSF51735">
    <property type="entry name" value="NAD(P)-binding Rossmann-fold domains"/>
    <property type="match status" value="1"/>
</dbReference>
<evidence type="ECO:0000313" key="4">
    <source>
        <dbReference type="Proteomes" id="UP000093695"/>
    </source>
</evidence>
<keyword evidence="4" id="KW-1185">Reference proteome</keyword>
<dbReference type="CDD" id="cd11731">
    <property type="entry name" value="Lin1944_like_SDR_c"/>
    <property type="match status" value="1"/>
</dbReference>
<dbReference type="GO" id="GO:0016491">
    <property type="term" value="F:oxidoreductase activity"/>
    <property type="evidence" value="ECO:0007669"/>
    <property type="project" value="UniProtKB-KW"/>
</dbReference>
<evidence type="ECO:0000256" key="2">
    <source>
        <dbReference type="ARBA" id="ARBA00023002"/>
    </source>
</evidence>
<dbReference type="InterPro" id="IPR036291">
    <property type="entry name" value="NAD(P)-bd_dom_sf"/>
</dbReference>
<dbReference type="Proteomes" id="UP000093695">
    <property type="component" value="Chromosome"/>
</dbReference>
<dbReference type="InterPro" id="IPR002347">
    <property type="entry name" value="SDR_fam"/>
</dbReference>
<dbReference type="KEGG" id="aori:SD37_08060"/>
<protein>
    <submittedName>
        <fullName evidence="3">Short-chain dehydrogenase</fullName>
    </submittedName>
</protein>
<evidence type="ECO:0000256" key="1">
    <source>
        <dbReference type="ARBA" id="ARBA00006484"/>
    </source>
</evidence>
<reference evidence="3 4" key="1">
    <citation type="journal article" date="2015" name="Genome Announc.">
        <title>Draft Genome Sequence of Norvancomycin-Producing Strain Amycolatopsis orientalis CPCC200066.</title>
        <authorList>
            <person name="Lei X."/>
            <person name="Yuan F."/>
            <person name="Shi Y."/>
            <person name="Li X."/>
            <person name="Wang L."/>
            <person name="Hong B."/>
        </authorList>
    </citation>
    <scope>NUCLEOTIDE SEQUENCE [LARGE SCALE GENOMIC DNA]</scope>
    <source>
        <strain evidence="3 4">B-37</strain>
    </source>
</reference>
<dbReference type="PANTHER" id="PTHR43477:SF1">
    <property type="entry name" value="DIHYDROANTICAPSIN 7-DEHYDROGENASE"/>
    <property type="match status" value="1"/>
</dbReference>
<dbReference type="Gene3D" id="3.40.50.720">
    <property type="entry name" value="NAD(P)-binding Rossmann-like Domain"/>
    <property type="match status" value="1"/>
</dbReference>
<dbReference type="PRINTS" id="PR00081">
    <property type="entry name" value="GDHRDH"/>
</dbReference>
<keyword evidence="2" id="KW-0560">Oxidoreductase</keyword>